<proteinExistence type="predicted"/>
<feature type="compositionally biased region" description="Basic and acidic residues" evidence="1">
    <location>
        <begin position="257"/>
        <end position="267"/>
    </location>
</feature>
<feature type="region of interest" description="Disordered" evidence="1">
    <location>
        <begin position="230"/>
        <end position="267"/>
    </location>
</feature>
<organism evidence="2 3">
    <name type="scientific">Actinidia rufa</name>
    <dbReference type="NCBI Taxonomy" id="165716"/>
    <lineage>
        <taxon>Eukaryota</taxon>
        <taxon>Viridiplantae</taxon>
        <taxon>Streptophyta</taxon>
        <taxon>Embryophyta</taxon>
        <taxon>Tracheophyta</taxon>
        <taxon>Spermatophyta</taxon>
        <taxon>Magnoliopsida</taxon>
        <taxon>eudicotyledons</taxon>
        <taxon>Gunneridae</taxon>
        <taxon>Pentapetalae</taxon>
        <taxon>asterids</taxon>
        <taxon>Ericales</taxon>
        <taxon>Actinidiaceae</taxon>
        <taxon>Actinidia</taxon>
    </lineage>
</organism>
<evidence type="ECO:0000313" key="2">
    <source>
        <dbReference type="EMBL" id="GFZ11581.1"/>
    </source>
</evidence>
<name>A0A7J0GLF8_9ERIC</name>
<keyword evidence="3" id="KW-1185">Reference proteome</keyword>
<dbReference type="AlphaFoldDB" id="A0A7J0GLF8"/>
<protein>
    <submittedName>
        <fullName evidence="2">Uncharacterized protein</fullName>
    </submittedName>
</protein>
<sequence length="267" mass="28411">MAGFGRANQVSTLTTSSTLSSSSSFGLSRSSEEVEVGEEVNQSEVAVSTHAPILVAAFILVESSSLEAADNLDFTLVQPAVEELVPSPLALPVLTSEDPSLPSSPSAQAMQREGVRCWDFEEDVADLAAKDEKIAANLLVMQHVQSELKKTKAALADDVKKREANDDLAVKSLIEVADAKENMNAALQELTEFWMAGGELHLEIYQVSWLACLTELRTPAKHLAWNATAPEDGVEGGGLGDSEAANKLGDEVGTSKARGEDHIPPKV</sequence>
<dbReference type="Proteomes" id="UP000585474">
    <property type="component" value="Unassembled WGS sequence"/>
</dbReference>
<evidence type="ECO:0000313" key="3">
    <source>
        <dbReference type="Proteomes" id="UP000585474"/>
    </source>
</evidence>
<comment type="caution">
    <text evidence="2">The sequence shown here is derived from an EMBL/GenBank/DDBJ whole genome shotgun (WGS) entry which is preliminary data.</text>
</comment>
<evidence type="ECO:0000256" key="1">
    <source>
        <dbReference type="SAM" id="MobiDB-lite"/>
    </source>
</evidence>
<accession>A0A7J0GLF8</accession>
<feature type="region of interest" description="Disordered" evidence="1">
    <location>
        <begin position="1"/>
        <end position="25"/>
    </location>
</feature>
<feature type="compositionally biased region" description="Low complexity" evidence="1">
    <location>
        <begin position="11"/>
        <end position="25"/>
    </location>
</feature>
<gene>
    <name evidence="2" type="ORF">Acr_22g0009790</name>
</gene>
<reference evidence="2 3" key="1">
    <citation type="submission" date="2019-07" db="EMBL/GenBank/DDBJ databases">
        <title>De Novo Assembly of kiwifruit Actinidia rufa.</title>
        <authorList>
            <person name="Sugita-Konishi S."/>
            <person name="Sato K."/>
            <person name="Mori E."/>
            <person name="Abe Y."/>
            <person name="Kisaki G."/>
            <person name="Hamano K."/>
            <person name="Suezawa K."/>
            <person name="Otani M."/>
            <person name="Fukuda T."/>
            <person name="Manabe T."/>
            <person name="Gomi K."/>
            <person name="Tabuchi M."/>
            <person name="Akimitsu K."/>
            <person name="Kataoka I."/>
        </authorList>
    </citation>
    <scope>NUCLEOTIDE SEQUENCE [LARGE SCALE GENOMIC DNA]</scope>
    <source>
        <strain evidence="3">cv. Fuchu</strain>
    </source>
</reference>
<dbReference type="EMBL" id="BJWL01000022">
    <property type="protein sequence ID" value="GFZ11581.1"/>
    <property type="molecule type" value="Genomic_DNA"/>
</dbReference>